<dbReference type="Gene3D" id="1.10.10.10">
    <property type="entry name" value="Winged helix-like DNA-binding domain superfamily/Winged helix DNA-binding domain"/>
    <property type="match status" value="1"/>
</dbReference>
<proteinExistence type="predicted"/>
<organism evidence="2">
    <name type="scientific">uncultured bacterium A1Q1_fos_504</name>
    <dbReference type="NCBI Taxonomy" id="1256580"/>
    <lineage>
        <taxon>Bacteria</taxon>
        <taxon>environmental samples</taxon>
    </lineage>
</organism>
<dbReference type="GO" id="GO:0003700">
    <property type="term" value="F:DNA-binding transcription factor activity"/>
    <property type="evidence" value="ECO:0007669"/>
    <property type="project" value="InterPro"/>
</dbReference>
<dbReference type="GO" id="GO:0006950">
    <property type="term" value="P:response to stress"/>
    <property type="evidence" value="ECO:0007669"/>
    <property type="project" value="TreeGrafter"/>
</dbReference>
<dbReference type="Pfam" id="PF12802">
    <property type="entry name" value="MarR_2"/>
    <property type="match status" value="1"/>
</dbReference>
<dbReference type="InterPro" id="IPR036390">
    <property type="entry name" value="WH_DNA-bd_sf"/>
</dbReference>
<accession>L7VRW1</accession>
<dbReference type="InterPro" id="IPR036388">
    <property type="entry name" value="WH-like_DNA-bd_sf"/>
</dbReference>
<dbReference type="SMART" id="SM00347">
    <property type="entry name" value="HTH_MARR"/>
    <property type="match status" value="1"/>
</dbReference>
<evidence type="ECO:0000313" key="2">
    <source>
        <dbReference type="EMBL" id="AGC71757.1"/>
    </source>
</evidence>
<sequence>MAIDQPRGCTNFKLRQLLRRVSLVYDHAMAECGLKITQYSLLTHVDRLGPITQADLARAMAMDSSTLSRNLKPLQTAGWIAVSAGDDARSNALELTDAGRRKRSDAQALWKKAQLQLNETVGVDDVIALHALIDRISDALASNTSDEKRSAA</sequence>
<reference evidence="2" key="1">
    <citation type="submission" date="2012-09" db="EMBL/GenBank/DDBJ databases">
        <title>Metagenomic Characterization of a Microbial Community in Wastewater Detects High Levels of Antibiotic Resistance.</title>
        <authorList>
            <person name="Abrams M."/>
            <person name="Caldwell A."/>
            <person name="Vandaei E."/>
            <person name="Lee W."/>
            <person name="Perrott J."/>
            <person name="Khan S.Y."/>
            <person name="Ta J."/>
            <person name="Romero D."/>
            <person name="Nguyen V."/>
            <person name="Pourmand N."/>
            <person name="Ouverney C.C."/>
        </authorList>
    </citation>
    <scope>NUCLEOTIDE SEQUENCE</scope>
</reference>
<feature type="domain" description="HTH marR-type" evidence="1">
    <location>
        <begin position="11"/>
        <end position="138"/>
    </location>
</feature>
<dbReference type="SUPFAM" id="SSF46785">
    <property type="entry name" value="Winged helix' DNA-binding domain"/>
    <property type="match status" value="1"/>
</dbReference>
<dbReference type="AlphaFoldDB" id="L7VRW1"/>
<evidence type="ECO:0000259" key="1">
    <source>
        <dbReference type="PROSITE" id="PS50995"/>
    </source>
</evidence>
<dbReference type="PANTHER" id="PTHR33164:SF105">
    <property type="entry name" value="TRANSCRIPTIONAL REPRESSOR PROTEIN-RELATED"/>
    <property type="match status" value="1"/>
</dbReference>
<dbReference type="EMBL" id="JX649881">
    <property type="protein sequence ID" value="AGC71757.1"/>
    <property type="molecule type" value="Genomic_DNA"/>
</dbReference>
<dbReference type="PROSITE" id="PS50995">
    <property type="entry name" value="HTH_MARR_2"/>
    <property type="match status" value="1"/>
</dbReference>
<name>L7VRW1_9BACT</name>
<dbReference type="PANTHER" id="PTHR33164">
    <property type="entry name" value="TRANSCRIPTIONAL REGULATOR, MARR FAMILY"/>
    <property type="match status" value="1"/>
</dbReference>
<dbReference type="InterPro" id="IPR039422">
    <property type="entry name" value="MarR/SlyA-like"/>
</dbReference>
<protein>
    <submittedName>
        <fullName evidence="2">Transcriptional regulator, MarR family</fullName>
    </submittedName>
</protein>
<dbReference type="InterPro" id="IPR000835">
    <property type="entry name" value="HTH_MarR-typ"/>
</dbReference>